<name>A0AAD8BUU6_BIOPF</name>
<dbReference type="InterPro" id="IPR036525">
    <property type="entry name" value="Tubulin/FtsZ_GTPase_sf"/>
</dbReference>
<keyword evidence="2 5" id="KW-0493">Microtubule</keyword>
<protein>
    <submittedName>
        <fullName evidence="7">Tubulin delta chain</fullName>
    </submittedName>
</protein>
<comment type="similarity">
    <text evidence="1 5">Belongs to the tubulin family.</text>
</comment>
<evidence type="ECO:0000313" key="7">
    <source>
        <dbReference type="EMBL" id="KAK0060219.1"/>
    </source>
</evidence>
<dbReference type="Pfam" id="PF00091">
    <property type="entry name" value="Tubulin"/>
    <property type="match status" value="1"/>
</dbReference>
<evidence type="ECO:0000259" key="6">
    <source>
        <dbReference type="SMART" id="SM00864"/>
    </source>
</evidence>
<dbReference type="Proteomes" id="UP001233172">
    <property type="component" value="Unassembled WGS sequence"/>
</dbReference>
<evidence type="ECO:0000313" key="8">
    <source>
        <dbReference type="Proteomes" id="UP001233172"/>
    </source>
</evidence>
<dbReference type="AlphaFoldDB" id="A0AAD8BUU6"/>
<gene>
    <name evidence="7" type="ORF">Bpfe_010406</name>
</gene>
<dbReference type="SUPFAM" id="SSF55307">
    <property type="entry name" value="Tubulin C-terminal domain-like"/>
    <property type="match status" value="1"/>
</dbReference>
<evidence type="ECO:0000256" key="4">
    <source>
        <dbReference type="ARBA" id="ARBA00023134"/>
    </source>
</evidence>
<feature type="domain" description="Tubulin/FtsZ GTPase" evidence="6">
    <location>
        <begin position="33"/>
        <end position="238"/>
    </location>
</feature>
<dbReference type="InterPro" id="IPR008280">
    <property type="entry name" value="Tub_FtsZ_C"/>
</dbReference>
<keyword evidence="4 5" id="KW-0342">GTP-binding</keyword>
<comment type="caution">
    <text evidence="7">The sequence shown here is derived from an EMBL/GenBank/DDBJ whole genome shotgun (WGS) entry which is preliminary data.</text>
</comment>
<dbReference type="PROSITE" id="PS00227">
    <property type="entry name" value="TUBULIN"/>
    <property type="match status" value="1"/>
</dbReference>
<reference evidence="7" key="1">
    <citation type="journal article" date="2023" name="PLoS Negl. Trop. Dis.">
        <title>A genome sequence for Biomphalaria pfeifferi, the major vector snail for the human-infecting parasite Schistosoma mansoni.</title>
        <authorList>
            <person name="Bu L."/>
            <person name="Lu L."/>
            <person name="Laidemitt M.R."/>
            <person name="Zhang S.M."/>
            <person name="Mutuku M."/>
            <person name="Mkoji G."/>
            <person name="Steinauer M."/>
            <person name="Loker E.S."/>
        </authorList>
    </citation>
    <scope>NUCLEOTIDE SEQUENCE</scope>
    <source>
        <strain evidence="7">KasaAsao</strain>
    </source>
</reference>
<evidence type="ECO:0000256" key="1">
    <source>
        <dbReference type="ARBA" id="ARBA00009636"/>
    </source>
</evidence>
<dbReference type="InterPro" id="IPR003008">
    <property type="entry name" value="Tubulin_FtsZ_GTPase"/>
</dbReference>
<dbReference type="EMBL" id="JASAOG010000037">
    <property type="protein sequence ID" value="KAK0060219.1"/>
    <property type="molecule type" value="Genomic_DNA"/>
</dbReference>
<dbReference type="GO" id="GO:0005874">
    <property type="term" value="C:microtubule"/>
    <property type="evidence" value="ECO:0007669"/>
    <property type="project" value="UniProtKB-KW"/>
</dbReference>
<dbReference type="PANTHER" id="PTHR11588">
    <property type="entry name" value="TUBULIN"/>
    <property type="match status" value="1"/>
</dbReference>
<accession>A0AAD8BUU6</accession>
<evidence type="ECO:0000256" key="5">
    <source>
        <dbReference type="RuleBase" id="RU000352"/>
    </source>
</evidence>
<reference evidence="7" key="2">
    <citation type="submission" date="2023-04" db="EMBL/GenBank/DDBJ databases">
        <authorList>
            <person name="Bu L."/>
            <person name="Lu L."/>
            <person name="Laidemitt M.R."/>
            <person name="Zhang S.M."/>
            <person name="Mutuku M."/>
            <person name="Mkoji G."/>
            <person name="Steinauer M."/>
            <person name="Loker E.S."/>
        </authorList>
    </citation>
    <scope>NUCLEOTIDE SEQUENCE</scope>
    <source>
        <strain evidence="7">KasaAsao</strain>
        <tissue evidence="7">Whole Snail</tissue>
    </source>
</reference>
<keyword evidence="3 5" id="KW-0547">Nucleotide-binding</keyword>
<dbReference type="InterPro" id="IPR023123">
    <property type="entry name" value="Tubulin_C"/>
</dbReference>
<dbReference type="InterPro" id="IPR017975">
    <property type="entry name" value="Tubulin_CS"/>
</dbReference>
<sequence>MSAVHVHIGQCGNQLSLPLWRNYSKCRSNHGQEQVFFSLDGWQRSVHIDSEPKVLKSLPQSMKVRETNLIKGKRGRGTNFGLGYNGTRFQNDNHILDDGCEAVRREIERCDLYSGAIVYHSLSGGTGSGLGAHFIESLKENFPCHNIISCAVAACASGESPLQSYNALLSLQWLQSYADAVIILPNDYYIKHLNHILLSENDDAIKNSQISFKDVNSVIANNLCGVFAPTDTLSTSRGISLGQEPWELIRTLTPMPSTKFINLTQHMSKKLTWEALASKTVQYNSKNKNHAIPMKTISALTVARGDKENIFMTAVKSSLDKKIRKGVNFIDWNTFPLDCWTSKTNVIGAPESRSLTLAINSTNVLDYFQTVLSNSSAKLNAGAYIHWYFRNGITQDIFDESTETLHQLISDYESIGSG</sequence>
<proteinExistence type="inferred from homology"/>
<evidence type="ECO:0000256" key="3">
    <source>
        <dbReference type="ARBA" id="ARBA00022741"/>
    </source>
</evidence>
<dbReference type="GO" id="GO:0005525">
    <property type="term" value="F:GTP binding"/>
    <property type="evidence" value="ECO:0007669"/>
    <property type="project" value="UniProtKB-UniRule"/>
</dbReference>
<dbReference type="GO" id="GO:0007017">
    <property type="term" value="P:microtubule-based process"/>
    <property type="evidence" value="ECO:0007669"/>
    <property type="project" value="InterPro"/>
</dbReference>
<dbReference type="PRINTS" id="PR01161">
    <property type="entry name" value="TUBULIN"/>
</dbReference>
<dbReference type="SMART" id="SM00864">
    <property type="entry name" value="Tubulin"/>
    <property type="match status" value="1"/>
</dbReference>
<dbReference type="SUPFAM" id="SSF52490">
    <property type="entry name" value="Tubulin nucleotide-binding domain-like"/>
    <property type="match status" value="1"/>
</dbReference>
<dbReference type="InterPro" id="IPR000217">
    <property type="entry name" value="Tubulin"/>
</dbReference>
<keyword evidence="8" id="KW-1185">Reference proteome</keyword>
<evidence type="ECO:0000256" key="2">
    <source>
        <dbReference type="ARBA" id="ARBA00022701"/>
    </source>
</evidence>
<organism evidence="7 8">
    <name type="scientific">Biomphalaria pfeifferi</name>
    <name type="common">Bloodfluke planorb</name>
    <name type="synonym">Freshwater snail</name>
    <dbReference type="NCBI Taxonomy" id="112525"/>
    <lineage>
        <taxon>Eukaryota</taxon>
        <taxon>Metazoa</taxon>
        <taxon>Spiralia</taxon>
        <taxon>Lophotrochozoa</taxon>
        <taxon>Mollusca</taxon>
        <taxon>Gastropoda</taxon>
        <taxon>Heterobranchia</taxon>
        <taxon>Euthyneura</taxon>
        <taxon>Panpulmonata</taxon>
        <taxon>Hygrophila</taxon>
        <taxon>Lymnaeoidea</taxon>
        <taxon>Planorbidae</taxon>
        <taxon>Biomphalaria</taxon>
    </lineage>
</organism>
<dbReference type="Gene3D" id="3.40.50.1440">
    <property type="entry name" value="Tubulin/FtsZ, GTPase domain"/>
    <property type="match status" value="1"/>
</dbReference>
<dbReference type="Gene3D" id="1.10.287.600">
    <property type="entry name" value="Helix hairpin bin"/>
    <property type="match status" value="1"/>
</dbReference>